<evidence type="ECO:0000256" key="1">
    <source>
        <dbReference type="PROSITE-ProRule" id="PRU00325"/>
    </source>
</evidence>
<dbReference type="AlphaFoldDB" id="A0A1I0PVF7"/>
<evidence type="ECO:0000313" key="5">
    <source>
        <dbReference type="Proteomes" id="UP000198518"/>
    </source>
</evidence>
<keyword evidence="5" id="KW-1185">Reference proteome</keyword>
<dbReference type="InterPro" id="IPR007527">
    <property type="entry name" value="Znf_SWIM"/>
</dbReference>
<evidence type="ECO:0000259" key="3">
    <source>
        <dbReference type="PROSITE" id="PS50966"/>
    </source>
</evidence>
<dbReference type="EMBL" id="FOJA01000001">
    <property type="protein sequence ID" value="SEW18334.1"/>
    <property type="molecule type" value="Genomic_DNA"/>
</dbReference>
<feature type="region of interest" description="Disordered" evidence="2">
    <location>
        <begin position="176"/>
        <end position="204"/>
    </location>
</feature>
<reference evidence="4 5" key="1">
    <citation type="submission" date="2016-10" db="EMBL/GenBank/DDBJ databases">
        <authorList>
            <person name="de Groot N.N."/>
        </authorList>
    </citation>
    <scope>NUCLEOTIDE SEQUENCE [LARGE SCALE GENOMIC DNA]</scope>
    <source>
        <strain evidence="4 5">CGMCC 1.5337</strain>
    </source>
</reference>
<protein>
    <submittedName>
        <fullName evidence="4">SWIM zinc finger</fullName>
    </submittedName>
</protein>
<accession>A0A1I0PVF7</accession>
<dbReference type="GO" id="GO:0008270">
    <property type="term" value="F:zinc ion binding"/>
    <property type="evidence" value="ECO:0007669"/>
    <property type="project" value="UniProtKB-KW"/>
</dbReference>
<dbReference type="Proteomes" id="UP000198518">
    <property type="component" value="Unassembled WGS sequence"/>
</dbReference>
<keyword evidence="1" id="KW-0862">Zinc</keyword>
<dbReference type="RefSeq" id="WP_089669242.1">
    <property type="nucleotide sequence ID" value="NZ_FOJA01000001.1"/>
</dbReference>
<feature type="region of interest" description="Disordered" evidence="2">
    <location>
        <begin position="1"/>
        <end position="20"/>
    </location>
</feature>
<name>A0A1I0PVF7_9EURY</name>
<keyword evidence="1" id="KW-0479">Metal-binding</keyword>
<evidence type="ECO:0000313" key="4">
    <source>
        <dbReference type="EMBL" id="SEW18334.1"/>
    </source>
</evidence>
<proteinExistence type="predicted"/>
<dbReference type="PROSITE" id="PS50966">
    <property type="entry name" value="ZF_SWIM"/>
    <property type="match status" value="1"/>
</dbReference>
<keyword evidence="1" id="KW-0863">Zinc-finger</keyword>
<organism evidence="4 5">
    <name type="scientific">Halobacterium jilantaiense</name>
    <dbReference type="NCBI Taxonomy" id="355548"/>
    <lineage>
        <taxon>Archaea</taxon>
        <taxon>Methanobacteriati</taxon>
        <taxon>Methanobacteriota</taxon>
        <taxon>Stenosarchaea group</taxon>
        <taxon>Halobacteria</taxon>
        <taxon>Halobacteriales</taxon>
        <taxon>Halobacteriaceae</taxon>
        <taxon>Halobacterium</taxon>
    </lineage>
</organism>
<gene>
    <name evidence="4" type="ORF">SAMN04487945_1992</name>
</gene>
<feature type="domain" description="SWIM-type" evidence="3">
    <location>
        <begin position="40"/>
        <end position="72"/>
    </location>
</feature>
<dbReference type="OrthoDB" id="166762at2157"/>
<evidence type="ECO:0000256" key="2">
    <source>
        <dbReference type="SAM" id="MobiDB-lite"/>
    </source>
</evidence>
<sequence>MAAESDADRARARRARDERMRVEATGSGRYEVTGESGATYEVALEAGRCACPDHQFRGVRCKHLRRAAMEVTAGTVPAPGERATSCANCGERLHVDEDAADPVYCGDCTLDAGEFVVDRETDTLVVVVETTGERADEVEIPSRGWTVAEHYSNRHYDPGDVVVDVLYPLDRDASAAQVAARPPQRYAFPRGRLRRPGEGEADEP</sequence>